<proteinExistence type="predicted"/>
<gene>
    <name evidence="1" type="ORF">PGLA2088_LOCUS13299</name>
</gene>
<reference evidence="1" key="1">
    <citation type="submission" date="2021-02" db="EMBL/GenBank/DDBJ databases">
        <authorList>
            <person name="Dougan E. K."/>
            <person name="Rhodes N."/>
            <person name="Thang M."/>
            <person name="Chan C."/>
        </authorList>
    </citation>
    <scope>NUCLEOTIDE SEQUENCE</scope>
</reference>
<accession>A0A813IVA6</accession>
<protein>
    <submittedName>
        <fullName evidence="1">Uncharacterized protein</fullName>
    </submittedName>
</protein>
<dbReference type="Proteomes" id="UP000626109">
    <property type="component" value="Unassembled WGS sequence"/>
</dbReference>
<organism evidence="1 2">
    <name type="scientific">Polarella glacialis</name>
    <name type="common">Dinoflagellate</name>
    <dbReference type="NCBI Taxonomy" id="89957"/>
    <lineage>
        <taxon>Eukaryota</taxon>
        <taxon>Sar</taxon>
        <taxon>Alveolata</taxon>
        <taxon>Dinophyceae</taxon>
        <taxon>Suessiales</taxon>
        <taxon>Suessiaceae</taxon>
        <taxon>Polarella</taxon>
    </lineage>
</organism>
<name>A0A813IVA6_POLGL</name>
<sequence>MSSALAWIIPEVLSCNSSWEFREYQLYVQDSVEHGLFPEEPLEASSAVIGSWLGKGLNVQATFDRFAEAVKVPTSSDSPAEHDCLPGIVTALTVLARRSSGRERRQLLAMAEGLLFFGSTDVLSSSPWPARRAEILANLLRPLPPDGGEESWTGFEHVPVMPVLLPFVSEVYSLAALAPKLPAGAEPRRFRLWLTDQHSVSSGEIAEIFSKRLGGDFAVRVERQSVSLYCRYHGVCFTDGRVGRLLRHPRIYEIRPGAGFLDGFEQVERVSRDMGKLSREFHHLFQSRLRTVSAFLCTIPSYWCLLYKHFRKPILGVMDQPIFLFVPPALRPQWLLQFRELAQDSRNLFVCHTAFLQEQVAWQTGLRLPVARYLAVKTDRWRWRPGGEAARAALVVTQPTTRPYFLPLLRRFQEANPGLFSELVGLEEVPSWREGRSDRYKRLAEHRAAIIFPYDVHFVKLLELYSMGIPIFLPSDFYMWAFTWTISDSSVMEDDLAASFRAKEGDPERTDWEPWRHPYPPHCATVGLRHLHPKRCAYWASFSDLARLPHMEYFDSLPDLLMKLRDVDDEELQRRSWAMRSFQARTTREVVSFWRLAVTSILDGDTSRLVFVL</sequence>
<evidence type="ECO:0000313" key="1">
    <source>
        <dbReference type="EMBL" id="CAE8658184.1"/>
    </source>
</evidence>
<evidence type="ECO:0000313" key="2">
    <source>
        <dbReference type="Proteomes" id="UP000626109"/>
    </source>
</evidence>
<dbReference type="EMBL" id="CAJNNW010015859">
    <property type="protein sequence ID" value="CAE8658184.1"/>
    <property type="molecule type" value="Genomic_DNA"/>
</dbReference>
<dbReference type="AlphaFoldDB" id="A0A813IVA6"/>
<comment type="caution">
    <text evidence="1">The sequence shown here is derived from an EMBL/GenBank/DDBJ whole genome shotgun (WGS) entry which is preliminary data.</text>
</comment>